<feature type="compositionally biased region" description="Basic residues" evidence="2">
    <location>
        <begin position="390"/>
        <end position="401"/>
    </location>
</feature>
<evidence type="ECO:0000259" key="3">
    <source>
        <dbReference type="PROSITE" id="PS50020"/>
    </source>
</evidence>
<dbReference type="InterPro" id="IPR003107">
    <property type="entry name" value="HAT"/>
</dbReference>
<feature type="compositionally biased region" description="Basic and acidic residues" evidence="2">
    <location>
        <begin position="893"/>
        <end position="931"/>
    </location>
</feature>
<dbReference type="Pfam" id="PF00397">
    <property type="entry name" value="WW"/>
    <property type="match status" value="1"/>
</dbReference>
<feature type="compositionally biased region" description="Basic and acidic residues" evidence="2">
    <location>
        <begin position="1067"/>
        <end position="1083"/>
    </location>
</feature>
<feature type="compositionally biased region" description="Low complexity" evidence="2">
    <location>
        <begin position="611"/>
        <end position="626"/>
    </location>
</feature>
<feature type="region of interest" description="Disordered" evidence="2">
    <location>
        <begin position="1455"/>
        <end position="1480"/>
    </location>
</feature>
<feature type="domain" description="WW" evidence="3">
    <location>
        <begin position="986"/>
        <end position="1014"/>
    </location>
</feature>
<dbReference type="SMART" id="SM00386">
    <property type="entry name" value="HAT"/>
    <property type="match status" value="4"/>
</dbReference>
<dbReference type="SMART" id="SM00456">
    <property type="entry name" value="WW"/>
    <property type="match status" value="7"/>
</dbReference>
<name>A0A9W7DNJ2_9STRA</name>
<sequence length="1480" mass="167881">MDPGTKTFKQSPPKAKPAPVYNNRVEPNLSIIQLKGMLEAMGLSASTPGARGDQRHAVLLKRLSDVYDDEDASNSDLSDEDDYPPNDSIAPPSNDDEPYIKRRYFPSKDRDFGFDKPKSKSKSKSKSTAMGRKKKEEQPEPRDWASTASYNDDYDVISHTSRSSMQSEDEEEEEEEEEEEDEKETETFDKNNKYGGFDKYGAAYRNRQYEKSNPPPSEPPKEKTPGQPSAFDYLDAVTSQFNLNPTPILRPTTSERDRNSRPRTSERVKFNEPMEPFVAPNMRQADERPRATLHQHQANERIRQSQRRQKERDKEKEKEREMEKDSDERRQRQAEKMERLKAKLSGAAPPKSPKPKSQQGTRAAKGVEAPRAFPAGPKQELGMGETQTKHEKRVARLKAKIKACQQERSTSIQSRLDSRSPMTDEDVKWADKRVSQHEVECARIKIICNRAKSSLVSSMLVDNGKLRMPAQNLLKTLSQRLTEAKRDLAAEKERVREEEFGSDSHGKRVEEGLQMKLRRIEAAGVGIGYRSEDDEDDDEDDDDEEDDNDDIEEARRRRSSEKHVDVSPVTVKAAQSNSPDNALVLPQSRGGVRLPKSDELQELPPSTTATPRSPKVAPPVASAAPPQISESDRLSCEGLRLQVVDPDKACKMYEKSLALEPEGIRTLCNFGLFCYKKLKKMDDAEALFKRGVVVADLIAYDLEDAEEEGRREEHFKKNRVKINAAASLLSNYGNFLKSVRGFASESENMHIKAIALSPRHAGVLGNYAKFKMDARHDFIGAEELFQRALEANPEHSGNMTSYARMLKKMGRFEQAEGIYKRAMEVDPDNVIMLCNYANFQKKVRGDMEKAKELYEMGLRKNPDAQYLQKNWGIFMRDYEKGLTRTGSFKMAKKREVEEARKRKEEEGRKKAEVEKKRKEVEAAKKLLRGESLEEGGGKGGGAEGEEEEEEEEEDDDDFFVSEKLPAHLLTQKRDPSQLPLAVGGAGWLMYKHPSYGIYYHNELTGNSTYDKPEEWEENKHGFAKRRTGEGGKVMEEEEEEKEQVGGDEGNVNAQFNGLFNQGNGVGEEERGEGGEGKWGRLTDQDTKMQYFYNSTTGESRYERPDSYSTAEDAFKVARGGGTEEDEELDILSSQRSEHKKVETVTDKKGGAWGRYLDPETKVQYFFNEETGESQYERPEGFETGRDAFKEARAAALEDKPPVDILSSMRSTHEVEETLGGDWVKYVDLEHGAYYFNSRTEESTYDRPVGMETSRNPFGVMEDGGVRLVPKPKDADILSSRRSKVEEPMEVGNMGWGRYKDEETGYDYYYNCKTEESTYDRPVGFETLRGMEGGELQVKPDADILSSRRSAMEEPTEVLNGGWEKYQDSESGYDYWWNADTDESTYDRPVGFETVRGNPFSSVKGNLFGGGTGGEERESADILSSRREADAVVEEFLNGGWVKYTDDATGHEYYWNESSQESTYERPDGFQTHQNPFGGAR</sequence>
<feature type="domain" description="WW" evidence="3">
    <location>
        <begin position="1152"/>
        <end position="1180"/>
    </location>
</feature>
<feature type="compositionally biased region" description="Basic and acidic residues" evidence="2">
    <location>
        <begin position="297"/>
        <end position="341"/>
    </location>
</feature>
<feature type="region of interest" description="Disordered" evidence="2">
    <location>
        <begin position="65"/>
        <end position="428"/>
    </location>
</feature>
<dbReference type="Proteomes" id="UP001165082">
    <property type="component" value="Unassembled WGS sequence"/>
</dbReference>
<feature type="repeat" description="TPR" evidence="1">
    <location>
        <begin position="796"/>
        <end position="829"/>
    </location>
</feature>
<feature type="compositionally biased region" description="Acidic residues" evidence="2">
    <location>
        <begin position="167"/>
        <end position="184"/>
    </location>
</feature>
<dbReference type="Pfam" id="PF14559">
    <property type="entry name" value="TPR_19"/>
    <property type="match status" value="1"/>
</dbReference>
<feature type="region of interest" description="Disordered" evidence="2">
    <location>
        <begin position="1020"/>
        <end position="1083"/>
    </location>
</feature>
<protein>
    <recommendedName>
        <fullName evidence="3">WW domain-containing protein</fullName>
    </recommendedName>
</protein>
<dbReference type="PROSITE" id="PS50005">
    <property type="entry name" value="TPR"/>
    <property type="match status" value="1"/>
</dbReference>
<feature type="compositionally biased region" description="Polar residues" evidence="2">
    <location>
        <begin position="1051"/>
        <end position="1061"/>
    </location>
</feature>
<dbReference type="InterPro" id="IPR011990">
    <property type="entry name" value="TPR-like_helical_dom_sf"/>
</dbReference>
<accession>A0A9W7DNJ2</accession>
<proteinExistence type="predicted"/>
<dbReference type="InterPro" id="IPR052943">
    <property type="entry name" value="TMTC_O-mannosyl-trnsfr"/>
</dbReference>
<evidence type="ECO:0000256" key="1">
    <source>
        <dbReference type="PROSITE-ProRule" id="PRU00339"/>
    </source>
</evidence>
<feature type="region of interest" description="Disordered" evidence="2">
    <location>
        <begin position="1"/>
        <end position="24"/>
    </location>
</feature>
<dbReference type="SUPFAM" id="SSF51045">
    <property type="entry name" value="WW domain"/>
    <property type="match status" value="4"/>
</dbReference>
<feature type="compositionally biased region" description="Basic and acidic residues" evidence="2">
    <location>
        <begin position="134"/>
        <end position="143"/>
    </location>
</feature>
<feature type="domain" description="WW" evidence="3">
    <location>
        <begin position="1356"/>
        <end position="1390"/>
    </location>
</feature>
<feature type="compositionally biased region" description="Basic and acidic residues" evidence="2">
    <location>
        <begin position="253"/>
        <end position="272"/>
    </location>
</feature>
<feature type="compositionally biased region" description="Low complexity" evidence="2">
    <location>
        <begin position="343"/>
        <end position="360"/>
    </location>
</feature>
<feature type="domain" description="WW" evidence="3">
    <location>
        <begin position="1434"/>
        <end position="1468"/>
    </location>
</feature>
<feature type="compositionally biased region" description="Basic and acidic residues" evidence="2">
    <location>
        <begin position="106"/>
        <end position="118"/>
    </location>
</feature>
<feature type="domain" description="WW" evidence="3">
    <location>
        <begin position="1216"/>
        <end position="1249"/>
    </location>
</feature>
<feature type="compositionally biased region" description="Acidic residues" evidence="2">
    <location>
        <begin position="943"/>
        <end position="957"/>
    </location>
</feature>
<evidence type="ECO:0000313" key="5">
    <source>
        <dbReference type="Proteomes" id="UP001165082"/>
    </source>
</evidence>
<comment type="caution">
    <text evidence="4">The sequence shown here is derived from an EMBL/GenBank/DDBJ whole genome shotgun (WGS) entry which is preliminary data.</text>
</comment>
<dbReference type="PANTHER" id="PTHR44809">
    <property type="match status" value="1"/>
</dbReference>
<feature type="compositionally biased region" description="Acidic residues" evidence="2">
    <location>
        <begin position="532"/>
        <end position="552"/>
    </location>
</feature>
<keyword evidence="1" id="KW-0802">TPR repeat</keyword>
<dbReference type="InterPro" id="IPR036020">
    <property type="entry name" value="WW_dom_sf"/>
</dbReference>
<dbReference type="PANTHER" id="PTHR44809:SF1">
    <property type="entry name" value="PROTEIN O-MANNOSYL-TRANSFERASE TMTC1"/>
    <property type="match status" value="1"/>
</dbReference>
<dbReference type="GO" id="GO:0006396">
    <property type="term" value="P:RNA processing"/>
    <property type="evidence" value="ECO:0007669"/>
    <property type="project" value="InterPro"/>
</dbReference>
<feature type="domain" description="WW" evidence="3">
    <location>
        <begin position="1294"/>
        <end position="1323"/>
    </location>
</feature>
<dbReference type="InterPro" id="IPR019734">
    <property type="entry name" value="TPR_rpt"/>
</dbReference>
<dbReference type="EMBL" id="BRXZ01001887">
    <property type="protein sequence ID" value="GMH48842.1"/>
    <property type="molecule type" value="Genomic_DNA"/>
</dbReference>
<gene>
    <name evidence="4" type="ORF">TrRE_jg4174</name>
</gene>
<dbReference type="InterPro" id="IPR001202">
    <property type="entry name" value="WW_dom"/>
</dbReference>
<dbReference type="SUPFAM" id="SSF48452">
    <property type="entry name" value="TPR-like"/>
    <property type="match status" value="1"/>
</dbReference>
<dbReference type="Gene3D" id="2.20.70.10">
    <property type="match status" value="7"/>
</dbReference>
<dbReference type="OrthoDB" id="194358at2759"/>
<organism evidence="4 5">
    <name type="scientific">Triparma retinervis</name>
    <dbReference type="NCBI Taxonomy" id="2557542"/>
    <lineage>
        <taxon>Eukaryota</taxon>
        <taxon>Sar</taxon>
        <taxon>Stramenopiles</taxon>
        <taxon>Ochrophyta</taxon>
        <taxon>Bolidophyceae</taxon>
        <taxon>Parmales</taxon>
        <taxon>Triparmaceae</taxon>
        <taxon>Triparma</taxon>
    </lineage>
</organism>
<keyword evidence="5" id="KW-1185">Reference proteome</keyword>
<evidence type="ECO:0000256" key="2">
    <source>
        <dbReference type="SAM" id="MobiDB-lite"/>
    </source>
</evidence>
<feature type="compositionally biased region" description="Acidic residues" evidence="2">
    <location>
        <begin position="66"/>
        <end position="84"/>
    </location>
</feature>
<reference evidence="4" key="1">
    <citation type="submission" date="2022-07" db="EMBL/GenBank/DDBJ databases">
        <title>Genome analysis of Parmales, a sister group of diatoms, reveals the evolutionary specialization of diatoms from phago-mixotrophs to photoautotrophs.</title>
        <authorList>
            <person name="Ban H."/>
            <person name="Sato S."/>
            <person name="Yoshikawa S."/>
            <person name="Kazumasa Y."/>
            <person name="Nakamura Y."/>
            <person name="Ichinomiya M."/>
            <person name="Saitoh K."/>
            <person name="Sato N."/>
            <person name="Blanc-Mathieu R."/>
            <person name="Endo H."/>
            <person name="Kuwata A."/>
            <person name="Ogata H."/>
        </authorList>
    </citation>
    <scope>NUCLEOTIDE SEQUENCE</scope>
</reference>
<dbReference type="CDD" id="cd00201">
    <property type="entry name" value="WW"/>
    <property type="match status" value="6"/>
</dbReference>
<dbReference type="Gene3D" id="1.25.40.10">
    <property type="entry name" value="Tetratricopeptide repeat domain"/>
    <property type="match status" value="1"/>
</dbReference>
<feature type="region of interest" description="Disordered" evidence="2">
    <location>
        <begin position="891"/>
        <end position="957"/>
    </location>
</feature>
<feature type="domain" description="WW" evidence="3">
    <location>
        <begin position="1078"/>
        <end position="1106"/>
    </location>
</feature>
<evidence type="ECO:0000313" key="4">
    <source>
        <dbReference type="EMBL" id="GMH48842.1"/>
    </source>
</evidence>
<feature type="compositionally biased region" description="Polar residues" evidence="2">
    <location>
        <begin position="406"/>
        <end position="415"/>
    </location>
</feature>
<feature type="region of interest" description="Disordered" evidence="2">
    <location>
        <begin position="524"/>
        <end position="629"/>
    </location>
</feature>
<dbReference type="PROSITE" id="PS50020">
    <property type="entry name" value="WW_DOMAIN_2"/>
    <property type="match status" value="7"/>
</dbReference>
<dbReference type="PROSITE" id="PS01159">
    <property type="entry name" value="WW_DOMAIN_1"/>
    <property type="match status" value="7"/>
</dbReference>